<organism evidence="8">
    <name type="scientific">Viburnum plicatum</name>
    <dbReference type="NCBI Taxonomy" id="179996"/>
    <lineage>
        <taxon>Eukaryota</taxon>
        <taxon>Viridiplantae</taxon>
        <taxon>Streptophyta</taxon>
        <taxon>Embryophyta</taxon>
        <taxon>Tracheophyta</taxon>
        <taxon>Spermatophyta</taxon>
        <taxon>Magnoliopsida</taxon>
        <taxon>eudicotyledons</taxon>
        <taxon>Gunneridae</taxon>
        <taxon>Pentapetalae</taxon>
        <taxon>asterids</taxon>
        <taxon>campanulids</taxon>
        <taxon>Dipsacales</taxon>
        <taxon>Adoxaceae</taxon>
        <taxon>Viburnum</taxon>
    </lineage>
</organism>
<protein>
    <submittedName>
        <fullName evidence="8">Cycloidea-like protein 1b</fullName>
    </submittedName>
</protein>
<feature type="domain" description="TCP" evidence="7">
    <location>
        <begin position="1"/>
        <end position="53"/>
    </location>
</feature>
<evidence type="ECO:0000256" key="1">
    <source>
        <dbReference type="ARBA" id="ARBA00004123"/>
    </source>
</evidence>
<dbReference type="AlphaFoldDB" id="K4GT93"/>
<dbReference type="InterPro" id="IPR005333">
    <property type="entry name" value="Transcription_factor_TCP"/>
</dbReference>
<gene>
    <name evidence="8" type="primary">CYC1B</name>
</gene>
<keyword evidence="5" id="KW-0539">Nucleus</keyword>
<keyword evidence="4" id="KW-0804">Transcription</keyword>
<feature type="region of interest" description="Disordered" evidence="6">
    <location>
        <begin position="106"/>
        <end position="126"/>
    </location>
</feature>
<dbReference type="GO" id="GO:0005634">
    <property type="term" value="C:nucleus"/>
    <property type="evidence" value="ECO:0007669"/>
    <property type="project" value="UniProtKB-SubCell"/>
</dbReference>
<evidence type="ECO:0000313" key="8">
    <source>
        <dbReference type="EMBL" id="AFP66937.1"/>
    </source>
</evidence>
<name>K4GT93_9DIPS</name>
<evidence type="ECO:0000256" key="4">
    <source>
        <dbReference type="ARBA" id="ARBA00023163"/>
    </source>
</evidence>
<dbReference type="Pfam" id="PF03634">
    <property type="entry name" value="TCP"/>
    <property type="match status" value="1"/>
</dbReference>
<dbReference type="PANTHER" id="PTHR31072:SF226">
    <property type="entry name" value="TRANSCRIPTION FACTOR TCP18"/>
    <property type="match status" value="1"/>
</dbReference>
<keyword evidence="2" id="KW-0805">Transcription regulation</keyword>
<proteinExistence type="predicted"/>
<accession>K4GT93</accession>
<dbReference type="GO" id="GO:2000032">
    <property type="term" value="P:regulation of secondary shoot formation"/>
    <property type="evidence" value="ECO:0007669"/>
    <property type="project" value="TreeGrafter"/>
</dbReference>
<comment type="subcellular location">
    <subcellularLocation>
        <location evidence="1">Nucleus</location>
    </subcellularLocation>
</comment>
<evidence type="ECO:0000256" key="6">
    <source>
        <dbReference type="SAM" id="MobiDB-lite"/>
    </source>
</evidence>
<reference evidence="8" key="1">
    <citation type="submission" date="2011-09" db="EMBL/GenBank/DDBJ databases">
        <title>Convergent morphological and regulatory evolution of flower-like inflorescences.</title>
        <authorList>
            <person name="Ruonala R.H."/>
            <person name="Albert V.A."/>
        </authorList>
    </citation>
    <scope>NUCLEOTIDE SEQUENCE</scope>
</reference>
<dbReference type="GO" id="GO:0003700">
    <property type="term" value="F:DNA-binding transcription factor activity"/>
    <property type="evidence" value="ECO:0007669"/>
    <property type="project" value="InterPro"/>
</dbReference>
<dbReference type="EMBL" id="JN710444">
    <property type="protein sequence ID" value="AFP66937.1"/>
    <property type="molecule type" value="Genomic_DNA"/>
</dbReference>
<feature type="non-terminal residue" evidence="8">
    <location>
        <position position="126"/>
    </location>
</feature>
<feature type="compositionally biased region" description="Basic and acidic residues" evidence="6">
    <location>
        <begin position="108"/>
        <end position="126"/>
    </location>
</feature>
<dbReference type="PROSITE" id="PS51369">
    <property type="entry name" value="TCP"/>
    <property type="match status" value="1"/>
</dbReference>
<evidence type="ECO:0000256" key="5">
    <source>
        <dbReference type="ARBA" id="ARBA00023242"/>
    </source>
</evidence>
<evidence type="ECO:0000259" key="7">
    <source>
        <dbReference type="PROSITE" id="PS51369"/>
    </source>
</evidence>
<dbReference type="InterPro" id="IPR017887">
    <property type="entry name" value="TF_TCP_subgr"/>
</dbReference>
<dbReference type="PANTHER" id="PTHR31072">
    <property type="entry name" value="TRANSCRIPTION FACTOR TCP4-RELATED"/>
    <property type="match status" value="1"/>
</dbReference>
<feature type="non-terminal residue" evidence="8">
    <location>
        <position position="1"/>
    </location>
</feature>
<evidence type="ECO:0000256" key="2">
    <source>
        <dbReference type="ARBA" id="ARBA00023015"/>
    </source>
</evidence>
<sequence length="126" mass="14186">KINTLRGPRDRRMRLSVDVARRFFGLQDVLGFDKASKTVEWLLNKSKTAIKELIKVKNSCSAGGTTTASSNSTSECEVLSDRSITFTAKTSKTSCIKEKRMNGFRRKTTFDHPLARESREKARARA</sequence>
<dbReference type="GO" id="GO:0043565">
    <property type="term" value="F:sequence-specific DNA binding"/>
    <property type="evidence" value="ECO:0007669"/>
    <property type="project" value="TreeGrafter"/>
</dbReference>
<evidence type="ECO:0000256" key="3">
    <source>
        <dbReference type="ARBA" id="ARBA00023125"/>
    </source>
</evidence>
<keyword evidence="3" id="KW-0238">DNA-binding</keyword>